<dbReference type="Gene3D" id="3.30.1360.120">
    <property type="entry name" value="Probable tRNA modification gtpase trme, domain 1"/>
    <property type="match status" value="1"/>
</dbReference>
<evidence type="ECO:0000256" key="11">
    <source>
        <dbReference type="RuleBase" id="RU003313"/>
    </source>
</evidence>
<feature type="binding site" evidence="10">
    <location>
        <begin position="233"/>
        <end position="238"/>
    </location>
    <ligand>
        <name>GTP</name>
        <dbReference type="ChEBI" id="CHEBI:37565"/>
    </ligand>
</feature>
<dbReference type="InterPro" id="IPR005225">
    <property type="entry name" value="Small_GTP-bd"/>
</dbReference>
<keyword evidence="3 10" id="KW-0819">tRNA processing</keyword>
<keyword evidence="5 10" id="KW-0547">Nucleotide-binding</keyword>
<dbReference type="Proteomes" id="UP000321436">
    <property type="component" value="Unassembled WGS sequence"/>
</dbReference>
<keyword evidence="4 10" id="KW-0479">Metal-binding</keyword>
<keyword evidence="8 10" id="KW-0630">Potassium</keyword>
<dbReference type="InterPro" id="IPR031168">
    <property type="entry name" value="G_TrmE"/>
</dbReference>
<dbReference type="FunFam" id="3.40.50.300:FF:001376">
    <property type="entry name" value="tRNA modification GTPase MnmE"/>
    <property type="match status" value="1"/>
</dbReference>
<evidence type="ECO:0000256" key="10">
    <source>
        <dbReference type="HAMAP-Rule" id="MF_00379"/>
    </source>
</evidence>
<dbReference type="InterPro" id="IPR018948">
    <property type="entry name" value="GTP-bd_TrmE_N"/>
</dbReference>
<evidence type="ECO:0000259" key="12">
    <source>
        <dbReference type="PROSITE" id="PS51709"/>
    </source>
</evidence>
<dbReference type="NCBIfam" id="TIGR00231">
    <property type="entry name" value="small_GTP"/>
    <property type="match status" value="1"/>
</dbReference>
<dbReference type="NCBIfam" id="TIGR00450">
    <property type="entry name" value="mnmE_trmE_thdF"/>
    <property type="match status" value="1"/>
</dbReference>
<evidence type="ECO:0000313" key="13">
    <source>
        <dbReference type="EMBL" id="GEP94308.1"/>
    </source>
</evidence>
<dbReference type="HAMAP" id="MF_00379">
    <property type="entry name" value="GTPase_MnmE"/>
    <property type="match status" value="1"/>
</dbReference>
<dbReference type="FunFam" id="3.30.1360.120:FF:000003">
    <property type="entry name" value="tRNA modification GTPase MnmE"/>
    <property type="match status" value="1"/>
</dbReference>
<gene>
    <name evidence="10 13" type="primary">mnmE</name>
    <name evidence="10" type="synonym">trmE</name>
    <name evidence="13" type="ORF">CCY01nite_05680</name>
</gene>
<keyword evidence="7 10" id="KW-0460">Magnesium</keyword>
<dbReference type="PROSITE" id="PS51709">
    <property type="entry name" value="G_TRME"/>
    <property type="match status" value="1"/>
</dbReference>
<comment type="caution">
    <text evidence="10">Lacks conserved residue(s) required for the propagation of feature annotation.</text>
</comment>
<dbReference type="PRINTS" id="PR00326">
    <property type="entry name" value="GTP1OBG"/>
</dbReference>
<evidence type="ECO:0000256" key="8">
    <source>
        <dbReference type="ARBA" id="ARBA00022958"/>
    </source>
</evidence>
<dbReference type="RefSeq" id="WP_146857788.1">
    <property type="nucleotide sequence ID" value="NZ_BKAU01000001.1"/>
</dbReference>
<dbReference type="GO" id="GO:0030488">
    <property type="term" value="P:tRNA methylation"/>
    <property type="evidence" value="ECO:0007669"/>
    <property type="project" value="TreeGrafter"/>
</dbReference>
<dbReference type="CDD" id="cd14858">
    <property type="entry name" value="TrmE_N"/>
    <property type="match status" value="1"/>
</dbReference>
<accession>A0A512RF86</accession>
<dbReference type="Pfam" id="PF10396">
    <property type="entry name" value="TrmE_N"/>
    <property type="match status" value="1"/>
</dbReference>
<evidence type="ECO:0000256" key="1">
    <source>
        <dbReference type="ARBA" id="ARBA00011043"/>
    </source>
</evidence>
<feature type="binding site" evidence="10">
    <location>
        <position position="127"/>
    </location>
    <ligand>
        <name>(6S)-5-formyl-5,6,7,8-tetrahydrofolate</name>
        <dbReference type="ChEBI" id="CHEBI:57457"/>
    </ligand>
</feature>
<feature type="binding site" evidence="10">
    <location>
        <position position="233"/>
    </location>
    <ligand>
        <name>K(+)</name>
        <dbReference type="ChEBI" id="CHEBI:29103"/>
    </ligand>
</feature>
<protein>
    <recommendedName>
        <fullName evidence="10">tRNA modification GTPase MnmE</fullName>
        <ecNumber evidence="10">3.6.-.-</ecNumber>
    </recommendedName>
</protein>
<dbReference type="GO" id="GO:0046872">
    <property type="term" value="F:metal ion binding"/>
    <property type="evidence" value="ECO:0007669"/>
    <property type="project" value="UniProtKB-KW"/>
</dbReference>
<evidence type="ECO:0000256" key="2">
    <source>
        <dbReference type="ARBA" id="ARBA00022490"/>
    </source>
</evidence>
<dbReference type="Gene3D" id="1.20.120.430">
    <property type="entry name" value="tRNA modification GTPase MnmE domain 2"/>
    <property type="match status" value="1"/>
</dbReference>
<dbReference type="GO" id="GO:0042802">
    <property type="term" value="F:identical protein binding"/>
    <property type="evidence" value="ECO:0007669"/>
    <property type="project" value="UniProtKB-ARBA"/>
</dbReference>
<comment type="caution">
    <text evidence="13">The sequence shown here is derived from an EMBL/GenBank/DDBJ whole genome shotgun (WGS) entry which is preliminary data.</text>
</comment>
<dbReference type="SUPFAM" id="SSF116878">
    <property type="entry name" value="TrmE connector domain"/>
    <property type="match status" value="1"/>
</dbReference>
<comment type="function">
    <text evidence="10">Exhibits a very high intrinsic GTPase hydrolysis rate. Involved in the addition of a carboxymethylaminomethyl (cmnm) group at the wobble position (U34) of certain tRNAs, forming tRNA-cmnm(5)s(2)U34.</text>
</comment>
<dbReference type="PANTHER" id="PTHR42714:SF2">
    <property type="entry name" value="TRNA MODIFICATION GTPASE GTPBP3, MITOCHONDRIAL"/>
    <property type="match status" value="1"/>
</dbReference>
<feature type="binding site" evidence="10">
    <location>
        <position position="455"/>
    </location>
    <ligand>
        <name>(6S)-5-formyl-5,6,7,8-tetrahydrofolate</name>
        <dbReference type="ChEBI" id="CHEBI:57457"/>
    </ligand>
</feature>
<proteinExistence type="inferred from homology"/>
<feature type="binding site" evidence="10">
    <location>
        <position position="252"/>
    </location>
    <ligand>
        <name>K(+)</name>
        <dbReference type="ChEBI" id="CHEBI:29103"/>
    </ligand>
</feature>
<dbReference type="SUPFAM" id="SSF52540">
    <property type="entry name" value="P-loop containing nucleoside triphosphate hydrolases"/>
    <property type="match status" value="1"/>
</dbReference>
<dbReference type="GO" id="GO:0005829">
    <property type="term" value="C:cytosol"/>
    <property type="evidence" value="ECO:0007669"/>
    <property type="project" value="TreeGrafter"/>
</dbReference>
<dbReference type="EC" id="3.6.-.-" evidence="10"/>
<feature type="binding site" evidence="10">
    <location>
        <position position="88"/>
    </location>
    <ligand>
        <name>(6S)-5-formyl-5,6,7,8-tetrahydrofolate</name>
        <dbReference type="ChEBI" id="CHEBI:57457"/>
    </ligand>
</feature>
<dbReference type="InterPro" id="IPR027266">
    <property type="entry name" value="TrmE/GcvT-like"/>
</dbReference>
<keyword evidence="14" id="KW-1185">Reference proteome</keyword>
<dbReference type="GO" id="GO:0003924">
    <property type="term" value="F:GTPase activity"/>
    <property type="evidence" value="ECO:0007669"/>
    <property type="project" value="UniProtKB-UniRule"/>
</dbReference>
<evidence type="ECO:0000256" key="4">
    <source>
        <dbReference type="ARBA" id="ARBA00022723"/>
    </source>
</evidence>
<dbReference type="NCBIfam" id="NF003661">
    <property type="entry name" value="PRK05291.1-3"/>
    <property type="match status" value="1"/>
</dbReference>
<dbReference type="InterPro" id="IPR004520">
    <property type="entry name" value="GTPase_MnmE"/>
</dbReference>
<evidence type="ECO:0000256" key="9">
    <source>
        <dbReference type="ARBA" id="ARBA00023134"/>
    </source>
</evidence>
<sequence length="455" mass="49046">MIGKLGGHDDTIVAIATAPGIGAIAVIRLSGKEAITITDKLFPAKDLCAQPGHTLHFGVLSLNGQMIDEVVVSLYRAPRSYTGEEVVEISCHGSPYIQQQIIDACIACGARLARPGEFTQRAFLNGKLDLTQAESVADLIASNTAASHQTALQQMRGGFSRELQALREQLIKFSALIELELDFSQEDVEFADRTALYELVNTALAEVEQLIRSFRVGNVIKNGVNTAIIGRPNAGKSTLLNTLLNENRAIVSDIAGTTRDTIEEVLNIGGILFRLIDTAGIRESTDAIESIGVQKSLEKMREAGIVIYLFDVSEMSADEVMAQAADFQGSYLLVGNKVDVIGEAAARVKFSSIPGVIFISAKDHVGDLKEQLVQQVTGGVVNTENTIITNARHYAALQEVFAALGDVKRGMDGGLPGDLLALDIRRSLHFLADIAGEVTNEDRLDYIFSKFCIGK</sequence>
<comment type="similarity">
    <text evidence="1 10 11">Belongs to the TRAFAC class TrmE-Era-EngA-EngB-Septin-like GTPase superfamily. TrmE GTPase family.</text>
</comment>
<dbReference type="Pfam" id="PF01926">
    <property type="entry name" value="MMR_HSR1"/>
    <property type="match status" value="1"/>
</dbReference>
<comment type="subunit">
    <text evidence="10">Homodimer. Heterotetramer of two MnmE and two MnmG subunits.</text>
</comment>
<dbReference type="Pfam" id="PF12631">
    <property type="entry name" value="MnmE_helical"/>
    <property type="match status" value="1"/>
</dbReference>
<dbReference type="InterPro" id="IPR025867">
    <property type="entry name" value="MnmE_helical"/>
</dbReference>
<dbReference type="AlphaFoldDB" id="A0A512RF86"/>
<dbReference type="PANTHER" id="PTHR42714">
    <property type="entry name" value="TRNA MODIFICATION GTPASE GTPBP3"/>
    <property type="match status" value="1"/>
</dbReference>
<dbReference type="OrthoDB" id="9805918at2"/>
<evidence type="ECO:0000256" key="6">
    <source>
        <dbReference type="ARBA" id="ARBA00022801"/>
    </source>
</evidence>
<evidence type="ECO:0000256" key="5">
    <source>
        <dbReference type="ARBA" id="ARBA00022741"/>
    </source>
</evidence>
<comment type="cofactor">
    <cofactor evidence="10">
        <name>K(+)</name>
        <dbReference type="ChEBI" id="CHEBI:29103"/>
    </cofactor>
    <text evidence="10">Binds 1 potassium ion per subunit.</text>
</comment>
<comment type="subcellular location">
    <subcellularLocation>
        <location evidence="10">Cytoplasm</location>
    </subcellularLocation>
</comment>
<dbReference type="InterPro" id="IPR027417">
    <property type="entry name" value="P-loop_NTPase"/>
</dbReference>
<dbReference type="InterPro" id="IPR027368">
    <property type="entry name" value="MnmE_dom2"/>
</dbReference>
<name>A0A512RF86_9BACT</name>
<dbReference type="GO" id="GO:0002098">
    <property type="term" value="P:tRNA wobble uridine modification"/>
    <property type="evidence" value="ECO:0007669"/>
    <property type="project" value="TreeGrafter"/>
</dbReference>
<organism evidence="13 14">
    <name type="scientific">Chitinophaga cymbidii</name>
    <dbReference type="NCBI Taxonomy" id="1096750"/>
    <lineage>
        <taxon>Bacteria</taxon>
        <taxon>Pseudomonadati</taxon>
        <taxon>Bacteroidota</taxon>
        <taxon>Chitinophagia</taxon>
        <taxon>Chitinophagales</taxon>
        <taxon>Chitinophagaceae</taxon>
        <taxon>Chitinophaga</taxon>
    </lineage>
</organism>
<keyword evidence="2 10" id="KW-0963">Cytoplasm</keyword>
<dbReference type="CDD" id="cd04164">
    <property type="entry name" value="trmE"/>
    <property type="match status" value="1"/>
</dbReference>
<reference evidence="13 14" key="1">
    <citation type="submission" date="2019-07" db="EMBL/GenBank/DDBJ databases">
        <title>Whole genome shotgun sequence of Chitinophaga cymbidii NBRC 109752.</title>
        <authorList>
            <person name="Hosoyama A."/>
            <person name="Uohara A."/>
            <person name="Ohji S."/>
            <person name="Ichikawa N."/>
        </authorList>
    </citation>
    <scope>NUCLEOTIDE SEQUENCE [LARGE SCALE GENOMIC DNA]</scope>
    <source>
        <strain evidence="13 14">NBRC 109752</strain>
    </source>
</reference>
<feature type="binding site" evidence="10">
    <location>
        <position position="257"/>
    </location>
    <ligand>
        <name>K(+)</name>
        <dbReference type="ChEBI" id="CHEBI:29103"/>
    </ligand>
</feature>
<dbReference type="EMBL" id="BKAU01000001">
    <property type="protein sequence ID" value="GEP94308.1"/>
    <property type="molecule type" value="Genomic_DNA"/>
</dbReference>
<dbReference type="Gene3D" id="3.40.50.300">
    <property type="entry name" value="P-loop containing nucleotide triphosphate hydrolases"/>
    <property type="match status" value="1"/>
</dbReference>
<feature type="binding site" evidence="10">
    <location>
        <position position="258"/>
    </location>
    <ligand>
        <name>Mg(2+)</name>
        <dbReference type="ChEBI" id="CHEBI:18420"/>
    </ligand>
</feature>
<keyword evidence="9 10" id="KW-0342">GTP-binding</keyword>
<feature type="binding site" evidence="10">
    <location>
        <position position="28"/>
    </location>
    <ligand>
        <name>(6S)-5-formyl-5,6,7,8-tetrahydrofolate</name>
        <dbReference type="ChEBI" id="CHEBI:57457"/>
    </ligand>
</feature>
<feature type="binding site" evidence="10">
    <location>
        <position position="237"/>
    </location>
    <ligand>
        <name>Mg(2+)</name>
        <dbReference type="ChEBI" id="CHEBI:18420"/>
    </ligand>
</feature>
<evidence type="ECO:0000256" key="3">
    <source>
        <dbReference type="ARBA" id="ARBA00022694"/>
    </source>
</evidence>
<dbReference type="InterPro" id="IPR006073">
    <property type="entry name" value="GTP-bd"/>
</dbReference>
<feature type="binding site" evidence="10">
    <location>
        <begin position="252"/>
        <end position="258"/>
    </location>
    <ligand>
        <name>GTP</name>
        <dbReference type="ChEBI" id="CHEBI:37565"/>
    </ligand>
</feature>
<dbReference type="GO" id="GO:0005525">
    <property type="term" value="F:GTP binding"/>
    <property type="evidence" value="ECO:0007669"/>
    <property type="project" value="UniProtKB-UniRule"/>
</dbReference>
<keyword evidence="6 10" id="KW-0378">Hydrolase</keyword>
<feature type="binding site" evidence="10">
    <location>
        <position position="254"/>
    </location>
    <ligand>
        <name>K(+)</name>
        <dbReference type="ChEBI" id="CHEBI:29103"/>
    </ligand>
</feature>
<evidence type="ECO:0000313" key="14">
    <source>
        <dbReference type="Proteomes" id="UP000321436"/>
    </source>
</evidence>
<feature type="binding site" evidence="10">
    <location>
        <begin position="277"/>
        <end position="280"/>
    </location>
    <ligand>
        <name>GTP</name>
        <dbReference type="ChEBI" id="CHEBI:37565"/>
    </ligand>
</feature>
<evidence type="ECO:0000256" key="7">
    <source>
        <dbReference type="ARBA" id="ARBA00022842"/>
    </source>
</evidence>
<feature type="domain" description="TrmE-type G" evidence="12">
    <location>
        <begin position="223"/>
        <end position="377"/>
    </location>
</feature>